<dbReference type="AlphaFoldDB" id="A0A3M7C0E2"/>
<dbReference type="Proteomes" id="UP000270230">
    <property type="component" value="Unassembled WGS sequence"/>
</dbReference>
<evidence type="ECO:0008006" key="4">
    <source>
        <dbReference type="Google" id="ProtNLM"/>
    </source>
</evidence>
<dbReference type="EMBL" id="QWIN01000923">
    <property type="protein sequence ID" value="RMY45592.1"/>
    <property type="molecule type" value="Genomic_DNA"/>
</dbReference>
<feature type="region of interest" description="Disordered" evidence="1">
    <location>
        <begin position="1"/>
        <end position="23"/>
    </location>
</feature>
<reference evidence="2 3" key="1">
    <citation type="journal article" date="2018" name="BMC Genomics">
        <title>Genomic evidence for intraspecific hybridization in a clonal and extremely halotolerant yeast.</title>
        <authorList>
            <person name="Gostincar C."/>
            <person name="Stajich J.E."/>
            <person name="Zupancic J."/>
            <person name="Zalar P."/>
            <person name="Gunde-Cimerman N."/>
        </authorList>
    </citation>
    <scope>NUCLEOTIDE SEQUENCE [LARGE SCALE GENOMIC DNA]</scope>
    <source>
        <strain evidence="2 3">EXF-151</strain>
    </source>
</reference>
<evidence type="ECO:0000313" key="2">
    <source>
        <dbReference type="EMBL" id="RMY45592.1"/>
    </source>
</evidence>
<evidence type="ECO:0000313" key="3">
    <source>
        <dbReference type="Proteomes" id="UP000270230"/>
    </source>
</evidence>
<sequence>MSEPLSRFTEVSTQNDEGPPTTTYREDRLLQTLSMSPSPRLILVAGDVSYEYVLYPMTLLPGSHDDQPNGFHNTLEIPHESSASSGLVIRTGKADLIAHLLSAAAPQYAVEVLGPSLQPPGLHCLSHNASTICDLSMSESSLDGDLKYIVSSTRQVGNPPAWHSPPIDKATIAPASTVVISGSGTKDLEQALDFLQRVRPRYIIHHMTRPLAQGPLWDMIRNGPMTRDSVPEPDYLAVVIDADDLRAEGIALSKSLSWEATAEDFIRNLGSNGRLDTLVTCPNLIVRFGNEGVIHHRGREAVDPKFYYHPRRMEGGQRNGDRPEMLGLASAFTAGLALGFADSKAPNCDNGIRLGISASRALANEGFIISQHDGSPAYPIRQVMASLSPDKQHAAISIPSSRISKGERWSIMDSVTGDPAELARQIVTHGPEKALAACPVQRFAGLLSTDRSEQESLRAVVDAMHERVEARTPQPTSIGILGPPGSGKKFTTSNIAEYVAGDRPVQRLTYNSRLLKSEDFIAACHSIRDHTASGQLTIVSFENFEAALHPGHALLNDFLVMMREGIFADRGQVHSIGAPLIFFLVNQEHSVIPGTPTPITPTASEFKDRRPAIDEAALLDHLHGIVRVTGPNQISAEDKTFPVRRAIMLRQMLKQRHPHLESSKGQMRVEEGVLHALLLVPQYKHGLRSLEKIISTSRLSGKAKFDVAALPPEEQIQLYVDGRIFMGYLRSPKLPRSLRETLAQGLFETYKKRRVSMCKTDAEREALESDRSMRDWDELAPELMESTRAQADDIPRKLRAMNCFMLNDTTRGPPLIPVPQFSEDELDILSEMEHERFNAERLQRQWRMGPRNSKQRTTPFLVPWRDLTQEWKDVDRVMVECVPAILERAGWRIYRMENDVELE</sequence>
<protein>
    <recommendedName>
        <fullName evidence="4">Ryanodine receptor Ryr domain-containing protein</fullName>
    </recommendedName>
</protein>
<dbReference type="OrthoDB" id="5305673at2759"/>
<comment type="caution">
    <text evidence="2">The sequence shown here is derived from an EMBL/GenBank/DDBJ whole genome shotgun (WGS) entry which is preliminary data.</text>
</comment>
<proteinExistence type="predicted"/>
<name>A0A3M7C0E2_HORWE</name>
<accession>A0A3M7C0E2</accession>
<gene>
    <name evidence="2" type="ORF">D0865_09809</name>
</gene>
<dbReference type="VEuPathDB" id="FungiDB:BTJ68_12684"/>
<feature type="compositionally biased region" description="Polar residues" evidence="1">
    <location>
        <begin position="9"/>
        <end position="23"/>
    </location>
</feature>
<organism evidence="2 3">
    <name type="scientific">Hortaea werneckii</name>
    <name type="common">Black yeast</name>
    <name type="synonym">Cladosporium werneckii</name>
    <dbReference type="NCBI Taxonomy" id="91943"/>
    <lineage>
        <taxon>Eukaryota</taxon>
        <taxon>Fungi</taxon>
        <taxon>Dikarya</taxon>
        <taxon>Ascomycota</taxon>
        <taxon>Pezizomycotina</taxon>
        <taxon>Dothideomycetes</taxon>
        <taxon>Dothideomycetidae</taxon>
        <taxon>Mycosphaerellales</taxon>
        <taxon>Teratosphaeriaceae</taxon>
        <taxon>Hortaea</taxon>
    </lineage>
</organism>
<evidence type="ECO:0000256" key="1">
    <source>
        <dbReference type="SAM" id="MobiDB-lite"/>
    </source>
</evidence>
<dbReference type="Gene3D" id="6.20.350.10">
    <property type="match status" value="1"/>
</dbReference>